<feature type="domain" description="Polymerase beta nucleotidyltransferase" evidence="1">
    <location>
        <begin position="11"/>
        <end position="97"/>
    </location>
</feature>
<name>A0ABM8YE05_9BACI</name>
<protein>
    <recommendedName>
        <fullName evidence="1">Polymerase beta nucleotidyltransferase domain-containing protein</fullName>
    </recommendedName>
</protein>
<dbReference type="InterPro" id="IPR043519">
    <property type="entry name" value="NT_sf"/>
</dbReference>
<accession>A0ABM8YE05</accession>
<dbReference type="PANTHER" id="PTHR43852">
    <property type="entry name" value="NUCLEOTIDYLTRANSFERASE"/>
    <property type="match status" value="1"/>
</dbReference>
<organism evidence="2 3">
    <name type="scientific">Bacillus rhizoplanae</name>
    <dbReference type="NCBI Taxonomy" id="2880966"/>
    <lineage>
        <taxon>Bacteria</taxon>
        <taxon>Bacillati</taxon>
        <taxon>Bacillota</taxon>
        <taxon>Bacilli</taxon>
        <taxon>Bacillales</taxon>
        <taxon>Bacillaceae</taxon>
        <taxon>Bacillus</taxon>
    </lineage>
</organism>
<dbReference type="EMBL" id="CAKJTI010000021">
    <property type="protein sequence ID" value="CAG9614041.1"/>
    <property type="molecule type" value="Genomic_DNA"/>
</dbReference>
<proteinExistence type="predicted"/>
<sequence length="100" mass="11610">MQKYEKELRHIQTRLLDTPFVKVAYIFGSHARKEATSSSDYDIAIETTHISVGEFQWLWFQLMEELDGTGKVDAVHLNTLSNSELKCHILREGKLFAQRI</sequence>
<dbReference type="RefSeq" id="WP_230576054.1">
    <property type="nucleotide sequence ID" value="NZ_CAKJTI010000021.1"/>
</dbReference>
<gene>
    <name evidence="2" type="ORF">BACCIP111899_03268</name>
</gene>
<dbReference type="InterPro" id="IPR041633">
    <property type="entry name" value="Polbeta"/>
</dbReference>
<evidence type="ECO:0000313" key="2">
    <source>
        <dbReference type="EMBL" id="CAG9614041.1"/>
    </source>
</evidence>
<reference evidence="2 3" key="1">
    <citation type="submission" date="2021-10" db="EMBL/GenBank/DDBJ databases">
        <authorList>
            <person name="Criscuolo A."/>
        </authorList>
    </citation>
    <scope>NUCLEOTIDE SEQUENCE [LARGE SCALE GENOMIC DNA]</scope>
    <source>
        <strain evidence="3">CIP 111899</strain>
    </source>
</reference>
<dbReference type="Proteomes" id="UP000789423">
    <property type="component" value="Unassembled WGS sequence"/>
</dbReference>
<dbReference type="PANTHER" id="PTHR43852:SF3">
    <property type="entry name" value="NUCLEOTIDYLTRANSFERASE"/>
    <property type="match status" value="1"/>
</dbReference>
<evidence type="ECO:0000259" key="1">
    <source>
        <dbReference type="Pfam" id="PF18765"/>
    </source>
</evidence>
<comment type="caution">
    <text evidence="2">The sequence shown here is derived from an EMBL/GenBank/DDBJ whole genome shotgun (WGS) entry which is preliminary data.</text>
</comment>
<dbReference type="InterPro" id="IPR052930">
    <property type="entry name" value="TA_antitoxin_MntA"/>
</dbReference>
<dbReference type="Gene3D" id="3.30.460.10">
    <property type="entry name" value="Beta Polymerase, domain 2"/>
    <property type="match status" value="1"/>
</dbReference>
<dbReference type="Pfam" id="PF18765">
    <property type="entry name" value="Polbeta"/>
    <property type="match status" value="1"/>
</dbReference>
<dbReference type="SUPFAM" id="SSF81301">
    <property type="entry name" value="Nucleotidyltransferase"/>
    <property type="match status" value="1"/>
</dbReference>
<evidence type="ECO:0000313" key="3">
    <source>
        <dbReference type="Proteomes" id="UP000789423"/>
    </source>
</evidence>
<dbReference type="CDD" id="cd05403">
    <property type="entry name" value="NT_KNTase_like"/>
    <property type="match status" value="1"/>
</dbReference>
<keyword evidence="3" id="KW-1185">Reference proteome</keyword>